<dbReference type="CDD" id="cd01574">
    <property type="entry name" value="PBP1_LacI"/>
    <property type="match status" value="1"/>
</dbReference>
<dbReference type="InterPro" id="IPR028082">
    <property type="entry name" value="Peripla_BP_I"/>
</dbReference>
<dbReference type="Pfam" id="PF00356">
    <property type="entry name" value="LacI"/>
    <property type="match status" value="1"/>
</dbReference>
<evidence type="ECO:0000313" key="8">
    <source>
        <dbReference type="Proteomes" id="UP000268291"/>
    </source>
</evidence>
<evidence type="ECO:0000256" key="1">
    <source>
        <dbReference type="ARBA" id="ARBA00023015"/>
    </source>
</evidence>
<keyword evidence="3" id="KW-0804">Transcription</keyword>
<dbReference type="AlphaFoldDB" id="A0A2P8GTI8"/>
<dbReference type="Gene3D" id="3.40.50.2300">
    <property type="match status" value="2"/>
</dbReference>
<dbReference type="GO" id="GO:0000976">
    <property type="term" value="F:transcription cis-regulatory region binding"/>
    <property type="evidence" value="ECO:0007669"/>
    <property type="project" value="TreeGrafter"/>
</dbReference>
<protein>
    <submittedName>
        <fullName evidence="5">DNA-binding LacI/PurR family transcriptional regulator</fullName>
    </submittedName>
    <submittedName>
        <fullName evidence="6">LacI family transcriptional regulator</fullName>
    </submittedName>
</protein>
<dbReference type="InterPro" id="IPR010982">
    <property type="entry name" value="Lambda_DNA-bd_dom_sf"/>
</dbReference>
<feature type="domain" description="HTH lacI-type" evidence="4">
    <location>
        <begin position="4"/>
        <end position="58"/>
    </location>
</feature>
<keyword evidence="1" id="KW-0805">Transcription regulation</keyword>
<dbReference type="Pfam" id="PF13377">
    <property type="entry name" value="Peripla_BP_3"/>
    <property type="match status" value="1"/>
</dbReference>
<dbReference type="InterPro" id="IPR000843">
    <property type="entry name" value="HTH_LacI"/>
</dbReference>
<accession>A0A2P8GTI8</accession>
<sequence length="340" mass="35566">MSDATIYDVAERAGVSHQTVSRFLRGFEGIRPETRAKVERALAELEYRPNSAARFLRLGRTNRIGLLADNMHQSGPARTIAGATKAARELGYVTDIVSMDGGDEASVRDALDLVLSQQIAGLVLTAQTAIARAAIDRREIEVPVARDFGLLLDGSDESLNGHAGAVAAEHLVSLGHRVVAYVSGPEQWLASRERLDGFTAATEAVGGRVAVTADGDWSAESGFEIGRRLVAAGHVTAGGGGGGVTAIAVGNDAMAMGLLAALAEAGISVPGDVSVMGNDDSPEARFMVPSLTTVALDFDSEGALVVRSLIARIEGRETDPSLHLHTPRLVLRQSTAAPRS</sequence>
<dbReference type="PANTHER" id="PTHR30146">
    <property type="entry name" value="LACI-RELATED TRANSCRIPTIONAL REPRESSOR"/>
    <property type="match status" value="1"/>
</dbReference>
<dbReference type="GO" id="GO:0003700">
    <property type="term" value="F:DNA-binding transcription factor activity"/>
    <property type="evidence" value="ECO:0007669"/>
    <property type="project" value="TreeGrafter"/>
</dbReference>
<dbReference type="PROSITE" id="PS50932">
    <property type="entry name" value="HTH_LACI_2"/>
    <property type="match status" value="1"/>
</dbReference>
<evidence type="ECO:0000256" key="2">
    <source>
        <dbReference type="ARBA" id="ARBA00023125"/>
    </source>
</evidence>
<dbReference type="RefSeq" id="WP_106562436.1">
    <property type="nucleotide sequence ID" value="NZ_PYAU01000001.1"/>
</dbReference>
<dbReference type="CDD" id="cd01392">
    <property type="entry name" value="HTH_LacI"/>
    <property type="match status" value="1"/>
</dbReference>
<comment type="caution">
    <text evidence="5">The sequence shown here is derived from an EMBL/GenBank/DDBJ whole genome shotgun (WGS) entry which is preliminary data.</text>
</comment>
<dbReference type="SUPFAM" id="SSF53822">
    <property type="entry name" value="Periplasmic binding protein-like I"/>
    <property type="match status" value="1"/>
</dbReference>
<reference evidence="5 7" key="1">
    <citation type="submission" date="2018-03" db="EMBL/GenBank/DDBJ databases">
        <title>Genomic Encyclopedia of Archaeal and Bacterial Type Strains, Phase II (KMG-II): from individual species to whole genera.</title>
        <authorList>
            <person name="Goeker M."/>
        </authorList>
    </citation>
    <scope>NUCLEOTIDE SEQUENCE [LARGE SCALE GENOMIC DNA]</scope>
    <source>
        <strain evidence="5 7">DSM 21548</strain>
    </source>
</reference>
<evidence type="ECO:0000313" key="5">
    <source>
        <dbReference type="EMBL" id="PSL37277.1"/>
    </source>
</evidence>
<reference evidence="6 8" key="2">
    <citation type="submission" date="2018-12" db="EMBL/GenBank/DDBJ databases">
        <authorList>
            <person name="hu s."/>
            <person name="Xu Y."/>
            <person name="Xu B."/>
            <person name="Li F."/>
        </authorList>
    </citation>
    <scope>NUCLEOTIDE SEQUENCE [LARGE SCALE GENOMIC DNA]</scope>
    <source>
        <strain evidence="6 8">KSW2-17</strain>
    </source>
</reference>
<evidence type="ECO:0000256" key="3">
    <source>
        <dbReference type="ARBA" id="ARBA00023163"/>
    </source>
</evidence>
<evidence type="ECO:0000313" key="7">
    <source>
        <dbReference type="Proteomes" id="UP000241203"/>
    </source>
</evidence>
<dbReference type="EMBL" id="RZGY01000002">
    <property type="protein sequence ID" value="RUQ84604.1"/>
    <property type="molecule type" value="Genomic_DNA"/>
</dbReference>
<dbReference type="InterPro" id="IPR046335">
    <property type="entry name" value="LacI/GalR-like_sensor"/>
</dbReference>
<dbReference type="Gene3D" id="1.10.260.40">
    <property type="entry name" value="lambda repressor-like DNA-binding domains"/>
    <property type="match status" value="1"/>
</dbReference>
<evidence type="ECO:0000313" key="6">
    <source>
        <dbReference type="EMBL" id="RUQ84604.1"/>
    </source>
</evidence>
<dbReference type="SMART" id="SM00354">
    <property type="entry name" value="HTH_LACI"/>
    <property type="match status" value="1"/>
</dbReference>
<keyword evidence="8" id="KW-1185">Reference proteome</keyword>
<dbReference type="SUPFAM" id="SSF47413">
    <property type="entry name" value="lambda repressor-like DNA-binding domains"/>
    <property type="match status" value="1"/>
</dbReference>
<organism evidence="5 7">
    <name type="scientific">Labedella gwakjiensis</name>
    <dbReference type="NCBI Taxonomy" id="390269"/>
    <lineage>
        <taxon>Bacteria</taxon>
        <taxon>Bacillati</taxon>
        <taxon>Actinomycetota</taxon>
        <taxon>Actinomycetes</taxon>
        <taxon>Micrococcales</taxon>
        <taxon>Microbacteriaceae</taxon>
        <taxon>Labedella</taxon>
    </lineage>
</organism>
<dbReference type="Proteomes" id="UP000241203">
    <property type="component" value="Unassembled WGS sequence"/>
</dbReference>
<dbReference type="OrthoDB" id="9785139at2"/>
<name>A0A2P8GTI8_9MICO</name>
<keyword evidence="2 5" id="KW-0238">DNA-binding</keyword>
<gene>
    <name evidence="5" type="ORF">CLV49_0884</name>
    <name evidence="6" type="ORF">ELQ93_13440</name>
</gene>
<proteinExistence type="predicted"/>
<evidence type="ECO:0000259" key="4">
    <source>
        <dbReference type="PROSITE" id="PS50932"/>
    </source>
</evidence>
<dbReference type="PANTHER" id="PTHR30146:SF153">
    <property type="entry name" value="LACTOSE OPERON REPRESSOR"/>
    <property type="match status" value="1"/>
</dbReference>
<dbReference type="Proteomes" id="UP000268291">
    <property type="component" value="Unassembled WGS sequence"/>
</dbReference>
<dbReference type="PROSITE" id="PS00356">
    <property type="entry name" value="HTH_LACI_1"/>
    <property type="match status" value="1"/>
</dbReference>
<dbReference type="EMBL" id="PYAU01000001">
    <property type="protein sequence ID" value="PSL37277.1"/>
    <property type="molecule type" value="Genomic_DNA"/>
</dbReference>